<dbReference type="EC" id="3.5.4.25" evidence="3"/>
<evidence type="ECO:0000256" key="10">
    <source>
        <dbReference type="ARBA" id="ARBA00049295"/>
    </source>
</evidence>
<dbReference type="PANTHER" id="PTHR21327">
    <property type="entry name" value="GTP CYCLOHYDROLASE II-RELATED"/>
    <property type="match status" value="1"/>
</dbReference>
<dbReference type="Gene3D" id="3.40.50.10990">
    <property type="entry name" value="GTP cyclohydrolase II"/>
    <property type="match status" value="1"/>
</dbReference>
<dbReference type="EMBL" id="LOXM01000108">
    <property type="protein sequence ID" value="KVG68780.1"/>
    <property type="molecule type" value="Genomic_DNA"/>
</dbReference>
<keyword evidence="8" id="KW-0862">Zinc</keyword>
<evidence type="ECO:0000256" key="2">
    <source>
        <dbReference type="ARBA" id="ARBA00004853"/>
    </source>
</evidence>
<dbReference type="SUPFAM" id="SSF142695">
    <property type="entry name" value="RibA-like"/>
    <property type="match status" value="1"/>
</dbReference>
<dbReference type="GO" id="GO:0005829">
    <property type="term" value="C:cytosol"/>
    <property type="evidence" value="ECO:0007669"/>
    <property type="project" value="TreeGrafter"/>
</dbReference>
<evidence type="ECO:0000256" key="3">
    <source>
        <dbReference type="ARBA" id="ARBA00012762"/>
    </source>
</evidence>
<comment type="cofactor">
    <cofactor evidence="1">
        <name>Zn(2+)</name>
        <dbReference type="ChEBI" id="CHEBI:29105"/>
    </cofactor>
</comment>
<dbReference type="GO" id="GO:0003935">
    <property type="term" value="F:GTP cyclohydrolase II activity"/>
    <property type="evidence" value="ECO:0007669"/>
    <property type="project" value="UniProtKB-EC"/>
</dbReference>
<dbReference type="NCBIfam" id="NF001591">
    <property type="entry name" value="PRK00393.1"/>
    <property type="match status" value="1"/>
</dbReference>
<feature type="domain" description="GTP cyclohydrolase II" evidence="11">
    <location>
        <begin position="24"/>
        <end position="173"/>
    </location>
</feature>
<dbReference type="CDD" id="cd00641">
    <property type="entry name" value="GTP_cyclohydro2"/>
    <property type="match status" value="1"/>
</dbReference>
<evidence type="ECO:0000313" key="13">
    <source>
        <dbReference type="Proteomes" id="UP000064029"/>
    </source>
</evidence>
<evidence type="ECO:0000256" key="5">
    <source>
        <dbReference type="ARBA" id="ARBA00022723"/>
    </source>
</evidence>
<sequence>MKNPAVSNIVSVPLVLTSGETVQSQIFSFSGVRDAREHFAIKLGSPDAEAPLVRLHSECITGDVMGSARCDCGPQLNEALRRLHDHGGFLLYLRQEGRGIGLYRKLEAYRLQEEGYDTYAANRALGHDDDERDYGAAVDMLNALGIVRLRLLSNNPDKQAQLVKGGIQVDALVPTGVFLHQHNRRYLEAKVKHTSHTLDLSVFQEHTR</sequence>
<dbReference type="InterPro" id="IPR000926">
    <property type="entry name" value="RibA"/>
</dbReference>
<dbReference type="AlphaFoldDB" id="A0A118HU12"/>
<evidence type="ECO:0000256" key="9">
    <source>
        <dbReference type="ARBA" id="ARBA00023134"/>
    </source>
</evidence>
<protein>
    <recommendedName>
        <fullName evidence="3">GTP cyclohydrolase II</fullName>
        <ecNumber evidence="3">3.5.4.25</ecNumber>
    </recommendedName>
</protein>
<dbReference type="GO" id="GO:0046872">
    <property type="term" value="F:metal ion binding"/>
    <property type="evidence" value="ECO:0007669"/>
    <property type="project" value="UniProtKB-KW"/>
</dbReference>
<keyword evidence="4" id="KW-0686">Riboflavin biosynthesis</keyword>
<comment type="caution">
    <text evidence="12">The sequence shown here is derived from an EMBL/GenBank/DDBJ whole genome shotgun (WGS) entry which is preliminary data.</text>
</comment>
<reference evidence="12 13" key="1">
    <citation type="submission" date="2015-11" db="EMBL/GenBank/DDBJ databases">
        <title>Expanding the genomic diversity of Burkholderia species for the development of highly accurate diagnostics.</title>
        <authorList>
            <person name="Sahl J."/>
            <person name="Keim P."/>
            <person name="Wagner D."/>
        </authorList>
    </citation>
    <scope>NUCLEOTIDE SEQUENCE [LARGE SCALE GENOMIC DNA]</scope>
    <source>
        <strain evidence="12 13">MSMB2036</strain>
    </source>
</reference>
<gene>
    <name evidence="12" type="ORF">WJ33_23360</name>
</gene>
<evidence type="ECO:0000256" key="1">
    <source>
        <dbReference type="ARBA" id="ARBA00001947"/>
    </source>
</evidence>
<dbReference type="GO" id="GO:0005525">
    <property type="term" value="F:GTP binding"/>
    <property type="evidence" value="ECO:0007669"/>
    <property type="project" value="UniProtKB-KW"/>
</dbReference>
<keyword evidence="7 12" id="KW-0378">Hydrolase</keyword>
<evidence type="ECO:0000256" key="7">
    <source>
        <dbReference type="ARBA" id="ARBA00022801"/>
    </source>
</evidence>
<accession>A0A118HU12</accession>
<dbReference type="UniPathway" id="UPA00275"/>
<evidence type="ECO:0000256" key="4">
    <source>
        <dbReference type="ARBA" id="ARBA00022619"/>
    </source>
</evidence>
<dbReference type="Proteomes" id="UP000064029">
    <property type="component" value="Unassembled WGS sequence"/>
</dbReference>
<name>A0A118HU12_9BURK</name>
<keyword evidence="9" id="KW-0342">GTP-binding</keyword>
<dbReference type="InterPro" id="IPR036144">
    <property type="entry name" value="RibA-like_sf"/>
</dbReference>
<organism evidence="12 13">
    <name type="scientific">Burkholderia ubonensis</name>
    <dbReference type="NCBI Taxonomy" id="101571"/>
    <lineage>
        <taxon>Bacteria</taxon>
        <taxon>Pseudomonadati</taxon>
        <taxon>Pseudomonadota</taxon>
        <taxon>Betaproteobacteria</taxon>
        <taxon>Burkholderiales</taxon>
        <taxon>Burkholderiaceae</taxon>
        <taxon>Burkholderia</taxon>
        <taxon>Burkholderia cepacia complex</taxon>
    </lineage>
</organism>
<dbReference type="Pfam" id="PF00925">
    <property type="entry name" value="GTP_cyclohydro2"/>
    <property type="match status" value="1"/>
</dbReference>
<evidence type="ECO:0000256" key="6">
    <source>
        <dbReference type="ARBA" id="ARBA00022741"/>
    </source>
</evidence>
<dbReference type="InterPro" id="IPR032677">
    <property type="entry name" value="GTP_cyclohydro_II"/>
</dbReference>
<evidence type="ECO:0000259" key="11">
    <source>
        <dbReference type="Pfam" id="PF00925"/>
    </source>
</evidence>
<proteinExistence type="predicted"/>
<comment type="pathway">
    <text evidence="2">Cofactor biosynthesis; riboflavin biosynthesis; 5-amino-6-(D-ribitylamino)uracil from GTP: step 1/4.</text>
</comment>
<comment type="catalytic activity">
    <reaction evidence="10">
        <text>GTP + 4 H2O = 2,5-diamino-6-hydroxy-4-(5-phosphoribosylamino)-pyrimidine + formate + 2 phosphate + 3 H(+)</text>
        <dbReference type="Rhea" id="RHEA:23704"/>
        <dbReference type="ChEBI" id="CHEBI:15377"/>
        <dbReference type="ChEBI" id="CHEBI:15378"/>
        <dbReference type="ChEBI" id="CHEBI:15740"/>
        <dbReference type="ChEBI" id="CHEBI:37565"/>
        <dbReference type="ChEBI" id="CHEBI:43474"/>
        <dbReference type="ChEBI" id="CHEBI:58614"/>
        <dbReference type="EC" id="3.5.4.25"/>
    </reaction>
</comment>
<keyword evidence="5" id="KW-0479">Metal-binding</keyword>
<evidence type="ECO:0000313" key="12">
    <source>
        <dbReference type="EMBL" id="KVG68780.1"/>
    </source>
</evidence>
<keyword evidence="6" id="KW-0547">Nucleotide-binding</keyword>
<dbReference type="GO" id="GO:0009231">
    <property type="term" value="P:riboflavin biosynthetic process"/>
    <property type="evidence" value="ECO:0007669"/>
    <property type="project" value="UniProtKB-UniPathway"/>
</dbReference>
<dbReference type="PANTHER" id="PTHR21327:SF18">
    <property type="entry name" value="3,4-DIHYDROXY-2-BUTANONE 4-PHOSPHATE SYNTHASE"/>
    <property type="match status" value="1"/>
</dbReference>
<evidence type="ECO:0000256" key="8">
    <source>
        <dbReference type="ARBA" id="ARBA00022833"/>
    </source>
</evidence>